<gene>
    <name evidence="1" type="ORF">CVIRNUC_003345</name>
</gene>
<evidence type="ECO:0000313" key="2">
    <source>
        <dbReference type="Proteomes" id="UP001314263"/>
    </source>
</evidence>
<dbReference type="AlphaFoldDB" id="A0AAV1I228"/>
<evidence type="ECO:0000313" key="1">
    <source>
        <dbReference type="EMBL" id="CAK0766307.1"/>
    </source>
</evidence>
<proteinExistence type="predicted"/>
<comment type="caution">
    <text evidence="1">The sequence shown here is derived from an EMBL/GenBank/DDBJ whole genome shotgun (WGS) entry which is preliminary data.</text>
</comment>
<sequence>MDPLQQVQELGAVRDGQPMALHPSAHLACEDLIARGAGRWGQLVITPSQDGEQAAVGFFRYSNMGQASPGDTWLLGSGIGEVPAGCMSLVAYAPSSHGTRTAVVVSPIGCVGIGVNSPQQTLDVVGNINVTGEYMRNGVAIDDDSWILVRERGLLQELVRGNVQ</sequence>
<organism evidence="1 2">
    <name type="scientific">Coccomyxa viridis</name>
    <dbReference type="NCBI Taxonomy" id="1274662"/>
    <lineage>
        <taxon>Eukaryota</taxon>
        <taxon>Viridiplantae</taxon>
        <taxon>Chlorophyta</taxon>
        <taxon>core chlorophytes</taxon>
        <taxon>Trebouxiophyceae</taxon>
        <taxon>Trebouxiophyceae incertae sedis</taxon>
        <taxon>Coccomyxaceae</taxon>
        <taxon>Coccomyxa</taxon>
    </lineage>
</organism>
<keyword evidence="2" id="KW-1185">Reference proteome</keyword>
<name>A0AAV1I228_9CHLO</name>
<dbReference type="Proteomes" id="UP001314263">
    <property type="component" value="Unassembled WGS sequence"/>
</dbReference>
<reference evidence="1 2" key="1">
    <citation type="submission" date="2023-10" db="EMBL/GenBank/DDBJ databases">
        <authorList>
            <person name="Maclean D."/>
            <person name="Macfadyen A."/>
        </authorList>
    </citation>
    <scope>NUCLEOTIDE SEQUENCE [LARGE SCALE GENOMIC DNA]</scope>
</reference>
<accession>A0AAV1I228</accession>
<protein>
    <submittedName>
        <fullName evidence="1">Uncharacterized protein</fullName>
    </submittedName>
</protein>
<dbReference type="EMBL" id="CAUYUE010000004">
    <property type="protein sequence ID" value="CAK0766307.1"/>
    <property type="molecule type" value="Genomic_DNA"/>
</dbReference>